<dbReference type="AlphaFoldDB" id="A0AAW1WY04"/>
<keyword evidence="3" id="KW-1185">Reference proteome</keyword>
<gene>
    <name evidence="2" type="ORF">M0R45_025999</name>
</gene>
<evidence type="ECO:0000313" key="3">
    <source>
        <dbReference type="Proteomes" id="UP001457282"/>
    </source>
</evidence>
<comment type="caution">
    <text evidence="2">The sequence shown here is derived from an EMBL/GenBank/DDBJ whole genome shotgun (WGS) entry which is preliminary data.</text>
</comment>
<accession>A0AAW1WY04</accession>
<evidence type="ECO:0000313" key="2">
    <source>
        <dbReference type="EMBL" id="KAK9928881.1"/>
    </source>
</evidence>
<dbReference type="EMBL" id="JBEDUW010000005">
    <property type="protein sequence ID" value="KAK9928881.1"/>
    <property type="molecule type" value="Genomic_DNA"/>
</dbReference>
<reference evidence="2 3" key="1">
    <citation type="journal article" date="2023" name="G3 (Bethesda)">
        <title>A chromosome-length genome assembly and annotation of blackberry (Rubus argutus, cv. 'Hillquist').</title>
        <authorList>
            <person name="Bruna T."/>
            <person name="Aryal R."/>
            <person name="Dudchenko O."/>
            <person name="Sargent D.J."/>
            <person name="Mead D."/>
            <person name="Buti M."/>
            <person name="Cavallini A."/>
            <person name="Hytonen T."/>
            <person name="Andres J."/>
            <person name="Pham M."/>
            <person name="Weisz D."/>
            <person name="Mascagni F."/>
            <person name="Usai G."/>
            <person name="Natali L."/>
            <person name="Bassil N."/>
            <person name="Fernandez G.E."/>
            <person name="Lomsadze A."/>
            <person name="Armour M."/>
            <person name="Olukolu B."/>
            <person name="Poorten T."/>
            <person name="Britton C."/>
            <person name="Davik J."/>
            <person name="Ashrafi H."/>
            <person name="Aiden E.L."/>
            <person name="Borodovsky M."/>
            <person name="Worthington M."/>
        </authorList>
    </citation>
    <scope>NUCLEOTIDE SEQUENCE [LARGE SCALE GENOMIC DNA]</scope>
    <source>
        <strain evidence="2">PI 553951</strain>
    </source>
</reference>
<feature type="compositionally biased region" description="Basic and acidic residues" evidence="1">
    <location>
        <begin position="90"/>
        <end position="107"/>
    </location>
</feature>
<dbReference type="Proteomes" id="UP001457282">
    <property type="component" value="Unassembled WGS sequence"/>
</dbReference>
<protein>
    <submittedName>
        <fullName evidence="2">Uncharacterized protein</fullName>
    </submittedName>
</protein>
<evidence type="ECO:0000256" key="1">
    <source>
        <dbReference type="SAM" id="MobiDB-lite"/>
    </source>
</evidence>
<feature type="region of interest" description="Disordered" evidence="1">
    <location>
        <begin position="86"/>
        <end position="124"/>
    </location>
</feature>
<sequence length="167" mass="19207">MLDPYTHWLVQTAKTHTGTSRKIYYSVPVLHVRAWSKKYSFQTPAINSRLVRARSFDRYGDMVYDPPYDFRHRGLTAQRARSSFVSTAHGLRDHDHPKATGRRELRYGQRPTASQRDPCQGSKPAALPLIRRDLSVQGKHLLGSLPDTLLKPMAYPRDSLRHPHFTS</sequence>
<name>A0AAW1WY04_RUBAR</name>
<proteinExistence type="predicted"/>
<organism evidence="2 3">
    <name type="scientific">Rubus argutus</name>
    <name type="common">Southern blackberry</name>
    <dbReference type="NCBI Taxonomy" id="59490"/>
    <lineage>
        <taxon>Eukaryota</taxon>
        <taxon>Viridiplantae</taxon>
        <taxon>Streptophyta</taxon>
        <taxon>Embryophyta</taxon>
        <taxon>Tracheophyta</taxon>
        <taxon>Spermatophyta</taxon>
        <taxon>Magnoliopsida</taxon>
        <taxon>eudicotyledons</taxon>
        <taxon>Gunneridae</taxon>
        <taxon>Pentapetalae</taxon>
        <taxon>rosids</taxon>
        <taxon>fabids</taxon>
        <taxon>Rosales</taxon>
        <taxon>Rosaceae</taxon>
        <taxon>Rosoideae</taxon>
        <taxon>Rosoideae incertae sedis</taxon>
        <taxon>Rubus</taxon>
    </lineage>
</organism>